<evidence type="ECO:0000256" key="4">
    <source>
        <dbReference type="RuleBase" id="RU003476"/>
    </source>
</evidence>
<comment type="cofactor">
    <cofactor evidence="1">
        <name>Mg(2+)</name>
        <dbReference type="ChEBI" id="CHEBI:18420"/>
    </cofactor>
</comment>
<name>A0ABY5N460_9ACTN</name>
<evidence type="ECO:0000259" key="5">
    <source>
        <dbReference type="PROSITE" id="PS51462"/>
    </source>
</evidence>
<dbReference type="PROSITE" id="PS00893">
    <property type="entry name" value="NUDIX_BOX"/>
    <property type="match status" value="1"/>
</dbReference>
<evidence type="ECO:0000256" key="2">
    <source>
        <dbReference type="ARBA" id="ARBA00005582"/>
    </source>
</evidence>
<dbReference type="Proteomes" id="UP001060150">
    <property type="component" value="Chromosome"/>
</dbReference>
<dbReference type="InterPro" id="IPR015797">
    <property type="entry name" value="NUDIX_hydrolase-like_dom_sf"/>
</dbReference>
<sequence>MRRTLRVAAYAVCVRDGRLLLARGAAGDGAGAWTLPGGGTRHGEDVLEAVAREVEEETGYRAEITALLGVDTLRRELRRGRARRRVDHHAVRVVYEGRITGGTLRHEVGGTTDLAAWHPLADVPALPRVALVDTALRLWRDRPPTGRPAPLRPGPGEDG</sequence>
<dbReference type="Pfam" id="PF00293">
    <property type="entry name" value="NUDIX"/>
    <property type="match status" value="1"/>
</dbReference>
<protein>
    <submittedName>
        <fullName evidence="6">NUDIX domain-containing protein</fullName>
    </submittedName>
</protein>
<reference evidence="6" key="1">
    <citation type="submission" date="2022-08" db="EMBL/GenBank/DDBJ databases">
        <title>Streptomyces changanensis sp. nov., an actinomycete isolated from soil.</title>
        <authorList>
            <person name="Wu H."/>
            <person name="Han L."/>
        </authorList>
    </citation>
    <scope>NUCLEOTIDE SEQUENCE</scope>
    <source>
        <strain evidence="6">HL-66</strain>
    </source>
</reference>
<dbReference type="Gene3D" id="3.90.79.10">
    <property type="entry name" value="Nucleoside Triphosphate Pyrophosphohydrolase"/>
    <property type="match status" value="1"/>
</dbReference>
<dbReference type="EMBL" id="CP102332">
    <property type="protein sequence ID" value="UUS31064.1"/>
    <property type="molecule type" value="Genomic_DNA"/>
</dbReference>
<dbReference type="PROSITE" id="PS51462">
    <property type="entry name" value="NUDIX"/>
    <property type="match status" value="1"/>
</dbReference>
<dbReference type="SUPFAM" id="SSF55811">
    <property type="entry name" value="Nudix"/>
    <property type="match status" value="1"/>
</dbReference>
<comment type="similarity">
    <text evidence="2 4">Belongs to the Nudix hydrolase family.</text>
</comment>
<dbReference type="CDD" id="cd02883">
    <property type="entry name" value="NUDIX_Hydrolase"/>
    <property type="match status" value="1"/>
</dbReference>
<accession>A0ABY5N460</accession>
<proteinExistence type="inferred from homology"/>
<evidence type="ECO:0000313" key="7">
    <source>
        <dbReference type="Proteomes" id="UP001060150"/>
    </source>
</evidence>
<dbReference type="InterPro" id="IPR000086">
    <property type="entry name" value="NUDIX_hydrolase_dom"/>
</dbReference>
<evidence type="ECO:0000256" key="3">
    <source>
        <dbReference type="ARBA" id="ARBA00022801"/>
    </source>
</evidence>
<organism evidence="6 7">
    <name type="scientific">Streptomyces changanensis</name>
    <dbReference type="NCBI Taxonomy" id="2964669"/>
    <lineage>
        <taxon>Bacteria</taxon>
        <taxon>Bacillati</taxon>
        <taxon>Actinomycetota</taxon>
        <taxon>Actinomycetes</taxon>
        <taxon>Kitasatosporales</taxon>
        <taxon>Streptomycetaceae</taxon>
        <taxon>Streptomyces</taxon>
    </lineage>
</organism>
<evidence type="ECO:0000256" key="1">
    <source>
        <dbReference type="ARBA" id="ARBA00001946"/>
    </source>
</evidence>
<dbReference type="InterPro" id="IPR020084">
    <property type="entry name" value="NUDIX_hydrolase_CS"/>
</dbReference>
<dbReference type="InterPro" id="IPR020476">
    <property type="entry name" value="Nudix_hydrolase"/>
</dbReference>
<keyword evidence="3 4" id="KW-0378">Hydrolase</keyword>
<dbReference type="PANTHER" id="PTHR43046">
    <property type="entry name" value="GDP-MANNOSE MANNOSYL HYDROLASE"/>
    <property type="match status" value="1"/>
</dbReference>
<keyword evidence="7" id="KW-1185">Reference proteome</keyword>
<evidence type="ECO:0000313" key="6">
    <source>
        <dbReference type="EMBL" id="UUS31064.1"/>
    </source>
</evidence>
<dbReference type="RefSeq" id="WP_198549433.1">
    <property type="nucleotide sequence ID" value="NZ_CP102332.1"/>
</dbReference>
<feature type="domain" description="Nudix hydrolase" evidence="5">
    <location>
        <begin position="4"/>
        <end position="142"/>
    </location>
</feature>
<gene>
    <name evidence="6" type="ORF">NRO40_09580</name>
</gene>
<dbReference type="PANTHER" id="PTHR43046:SF16">
    <property type="entry name" value="ADP-RIBOSE PYROPHOSPHATASE YJHB-RELATED"/>
    <property type="match status" value="1"/>
</dbReference>
<dbReference type="PRINTS" id="PR00502">
    <property type="entry name" value="NUDIXFAMILY"/>
</dbReference>